<dbReference type="GO" id="GO:0005524">
    <property type="term" value="F:ATP binding"/>
    <property type="evidence" value="ECO:0007669"/>
    <property type="project" value="UniProtKB-KW"/>
</dbReference>
<keyword evidence="7" id="KW-1185">Reference proteome</keyword>
<feature type="domain" description="ABC transporter" evidence="5">
    <location>
        <begin position="4"/>
        <end position="234"/>
    </location>
</feature>
<evidence type="ECO:0000256" key="2">
    <source>
        <dbReference type="ARBA" id="ARBA00022448"/>
    </source>
</evidence>
<evidence type="ECO:0000256" key="4">
    <source>
        <dbReference type="ARBA" id="ARBA00022840"/>
    </source>
</evidence>
<dbReference type="InterPro" id="IPR027417">
    <property type="entry name" value="P-loop_NTPase"/>
</dbReference>
<accession>A0ABP9VHP3</accession>
<gene>
    <name evidence="6" type="ORF">Dxin01_04035</name>
</gene>
<protein>
    <submittedName>
        <fullName evidence="6">Multidrug efflux system ATP-binding protein Rv1218c</fullName>
    </submittedName>
</protein>
<dbReference type="PANTHER" id="PTHR42711:SF5">
    <property type="entry name" value="ABC TRANSPORTER ATP-BINDING PROTEIN NATA"/>
    <property type="match status" value="1"/>
</dbReference>
<evidence type="ECO:0000256" key="1">
    <source>
        <dbReference type="ARBA" id="ARBA00005417"/>
    </source>
</evidence>
<dbReference type="Gene3D" id="3.40.50.300">
    <property type="entry name" value="P-loop containing nucleotide triphosphate hydrolases"/>
    <property type="match status" value="1"/>
</dbReference>
<evidence type="ECO:0000259" key="5">
    <source>
        <dbReference type="PROSITE" id="PS50893"/>
    </source>
</evidence>
<comment type="caution">
    <text evidence="6">The sequence shown here is derived from an EMBL/GenBank/DDBJ whole genome shotgun (WGS) entry which is preliminary data.</text>
</comment>
<name>A0ABP9VHP3_9DEIO</name>
<dbReference type="InterPro" id="IPR050763">
    <property type="entry name" value="ABC_transporter_ATP-binding"/>
</dbReference>
<reference evidence="6 7" key="1">
    <citation type="submission" date="2024-02" db="EMBL/GenBank/DDBJ databases">
        <title>Deinococcus xinjiangensis NBRC 107630.</title>
        <authorList>
            <person name="Ichikawa N."/>
            <person name="Katano-Makiyama Y."/>
            <person name="Hidaka K."/>
        </authorList>
    </citation>
    <scope>NUCLEOTIDE SEQUENCE [LARGE SCALE GENOMIC DNA]</scope>
    <source>
        <strain evidence="6 7">NBRC 107630</strain>
    </source>
</reference>
<proteinExistence type="inferred from homology"/>
<sequence length="311" mass="33593">MNAIETRGLSKLFTPSVGLKPLDLSVQTGEIFGFLGPNGAGKTTAIRTLLGFLRPTSGAATIGGYDVWQEREAVHRLVGYLAGEVHLPRDQSAHELMQRSARLYGTGRREPQDTTYGLEVARRLDLNTHAKLGTLSKGNKQKVGLTLALMHRPAVLLLDEPTDGLDPLVQETVLELLREARAEGRTVFLSSHVLSEVERVADRVGIIRAGELVRLETLSELRSSLPQRVMVQFAAPPSGVWTTLAGLSAVGLSGVVPLDNGFTAWWRGDPNALLRALAAENVQSLSLTPATLEDAFLDEYRHGAGGDNHVA</sequence>
<dbReference type="InterPro" id="IPR003439">
    <property type="entry name" value="ABC_transporter-like_ATP-bd"/>
</dbReference>
<dbReference type="SMART" id="SM00382">
    <property type="entry name" value="AAA"/>
    <property type="match status" value="1"/>
</dbReference>
<keyword evidence="3" id="KW-0547">Nucleotide-binding</keyword>
<dbReference type="PANTHER" id="PTHR42711">
    <property type="entry name" value="ABC TRANSPORTER ATP-BINDING PROTEIN"/>
    <property type="match status" value="1"/>
</dbReference>
<dbReference type="Proteomes" id="UP001458946">
    <property type="component" value="Unassembled WGS sequence"/>
</dbReference>
<evidence type="ECO:0000256" key="3">
    <source>
        <dbReference type="ARBA" id="ARBA00022741"/>
    </source>
</evidence>
<dbReference type="Pfam" id="PF00005">
    <property type="entry name" value="ABC_tran"/>
    <property type="match status" value="1"/>
</dbReference>
<organism evidence="6 7">
    <name type="scientific">Deinococcus xinjiangensis</name>
    <dbReference type="NCBI Taxonomy" id="457454"/>
    <lineage>
        <taxon>Bacteria</taxon>
        <taxon>Thermotogati</taxon>
        <taxon>Deinococcota</taxon>
        <taxon>Deinococci</taxon>
        <taxon>Deinococcales</taxon>
        <taxon>Deinococcaceae</taxon>
        <taxon>Deinococcus</taxon>
    </lineage>
</organism>
<dbReference type="SUPFAM" id="SSF52540">
    <property type="entry name" value="P-loop containing nucleoside triphosphate hydrolases"/>
    <property type="match status" value="1"/>
</dbReference>
<keyword evidence="2" id="KW-0813">Transport</keyword>
<evidence type="ECO:0000313" key="6">
    <source>
        <dbReference type="EMBL" id="GAA5504266.1"/>
    </source>
</evidence>
<keyword evidence="4 6" id="KW-0067">ATP-binding</keyword>
<dbReference type="PROSITE" id="PS50893">
    <property type="entry name" value="ABC_TRANSPORTER_2"/>
    <property type="match status" value="1"/>
</dbReference>
<dbReference type="EMBL" id="BAABRN010000101">
    <property type="protein sequence ID" value="GAA5504266.1"/>
    <property type="molecule type" value="Genomic_DNA"/>
</dbReference>
<dbReference type="CDD" id="cd03230">
    <property type="entry name" value="ABC_DR_subfamily_A"/>
    <property type="match status" value="1"/>
</dbReference>
<dbReference type="InterPro" id="IPR003593">
    <property type="entry name" value="AAA+_ATPase"/>
</dbReference>
<evidence type="ECO:0000313" key="7">
    <source>
        <dbReference type="Proteomes" id="UP001458946"/>
    </source>
</evidence>
<comment type="similarity">
    <text evidence="1">Belongs to the ABC transporter superfamily.</text>
</comment>
<dbReference type="RefSeq" id="WP_353544233.1">
    <property type="nucleotide sequence ID" value="NZ_BAABRN010000101.1"/>
</dbReference>